<dbReference type="Proteomes" id="UP000256690">
    <property type="component" value="Unassembled WGS sequence"/>
</dbReference>
<dbReference type="Pfam" id="PF08493">
    <property type="entry name" value="AflR"/>
    <property type="match status" value="1"/>
</dbReference>
<dbReference type="GO" id="GO:0008270">
    <property type="term" value="F:zinc ion binding"/>
    <property type="evidence" value="ECO:0007669"/>
    <property type="project" value="InterPro"/>
</dbReference>
<organism evidence="7 8">
    <name type="scientific">Aspergillus mulundensis</name>
    <dbReference type="NCBI Taxonomy" id="1810919"/>
    <lineage>
        <taxon>Eukaryota</taxon>
        <taxon>Fungi</taxon>
        <taxon>Dikarya</taxon>
        <taxon>Ascomycota</taxon>
        <taxon>Pezizomycotina</taxon>
        <taxon>Eurotiomycetes</taxon>
        <taxon>Eurotiomycetidae</taxon>
        <taxon>Eurotiales</taxon>
        <taxon>Aspergillaceae</taxon>
        <taxon>Aspergillus</taxon>
        <taxon>Aspergillus subgen. Nidulantes</taxon>
    </lineage>
</organism>
<sequence length="344" mass="36811">MGDPAAGPLKLRSTCDRCAALKVRCGKGKPRCERCHASGTDCIYRPYRWKTNSSSPLVQGQVPGIPIIYPQIPADDSLTSDTAFSGFSEAHLTSPASASSVFGSALPDLSHFDFSADQGAPTELSEPGAMDPPLFAELRHEELGIITPSTEGDSITLTPTHECSCADTALGIAEELYRGSLCTPTGSPPSALILKVSRAAVRSLEQLLVQGEGQCTCSHDPSLLFMFASIISKSLDWYRVVFNGICRPAKPDAAAGFMATAPLQFGDFMLNSEEQRRMEAQFLLCELQSLRRMLGILGKNATVQRHGGGGLVDQLHGVLSAALDRLMTNVNSFCVFKLPTGDRG</sequence>
<evidence type="ECO:0000256" key="5">
    <source>
        <dbReference type="ARBA" id="ARBA00023242"/>
    </source>
</evidence>
<dbReference type="PROSITE" id="PS00463">
    <property type="entry name" value="ZN2_CY6_FUNGAL_1"/>
    <property type="match status" value="1"/>
</dbReference>
<gene>
    <name evidence="7" type="ORF">DSM5745_06447</name>
</gene>
<dbReference type="GeneID" id="38116817"/>
<dbReference type="STRING" id="1810919.A0A3D8RR32"/>
<evidence type="ECO:0000313" key="7">
    <source>
        <dbReference type="EMBL" id="RDW76455.1"/>
    </source>
</evidence>
<dbReference type="Pfam" id="PF00172">
    <property type="entry name" value="Zn_clus"/>
    <property type="match status" value="1"/>
</dbReference>
<evidence type="ECO:0000256" key="1">
    <source>
        <dbReference type="ARBA" id="ARBA00022723"/>
    </source>
</evidence>
<evidence type="ECO:0000256" key="2">
    <source>
        <dbReference type="ARBA" id="ARBA00023015"/>
    </source>
</evidence>
<dbReference type="CDD" id="cd00067">
    <property type="entry name" value="GAL4"/>
    <property type="match status" value="1"/>
</dbReference>
<dbReference type="AlphaFoldDB" id="A0A3D8RR32"/>
<dbReference type="EMBL" id="PVWQ01000007">
    <property type="protein sequence ID" value="RDW76455.1"/>
    <property type="molecule type" value="Genomic_DNA"/>
</dbReference>
<dbReference type="GO" id="GO:0003677">
    <property type="term" value="F:DNA binding"/>
    <property type="evidence" value="ECO:0007669"/>
    <property type="project" value="UniProtKB-KW"/>
</dbReference>
<dbReference type="InterPro" id="IPR036864">
    <property type="entry name" value="Zn2-C6_fun-type_DNA-bd_sf"/>
</dbReference>
<dbReference type="GO" id="GO:0000981">
    <property type="term" value="F:DNA-binding transcription factor activity, RNA polymerase II-specific"/>
    <property type="evidence" value="ECO:0007669"/>
    <property type="project" value="InterPro"/>
</dbReference>
<evidence type="ECO:0000259" key="6">
    <source>
        <dbReference type="PROSITE" id="PS50048"/>
    </source>
</evidence>
<evidence type="ECO:0000256" key="4">
    <source>
        <dbReference type="ARBA" id="ARBA00023163"/>
    </source>
</evidence>
<comment type="caution">
    <text evidence="7">The sequence shown here is derived from an EMBL/GenBank/DDBJ whole genome shotgun (WGS) entry which is preliminary data.</text>
</comment>
<dbReference type="GO" id="GO:0045122">
    <property type="term" value="P:aflatoxin biosynthetic process"/>
    <property type="evidence" value="ECO:0007669"/>
    <property type="project" value="InterPro"/>
</dbReference>
<dbReference type="SUPFAM" id="SSF57701">
    <property type="entry name" value="Zn2/Cys6 DNA-binding domain"/>
    <property type="match status" value="1"/>
</dbReference>
<keyword evidence="2" id="KW-0805">Transcription regulation</keyword>
<reference evidence="7 8" key="1">
    <citation type="journal article" date="2018" name="IMA Fungus">
        <title>IMA Genome-F 9: Draft genome sequence of Annulohypoxylon stygium, Aspergillus mulundensis, Berkeleyomyces basicola (syn. Thielaviopsis basicola), Ceratocystis smalleyi, two Cercospora beticola strains, Coleophoma cylindrospora, Fusarium fracticaudum, Phialophora cf. hyalina, and Morchella septimelata.</title>
        <authorList>
            <person name="Wingfield B.D."/>
            <person name="Bills G.F."/>
            <person name="Dong Y."/>
            <person name="Huang W."/>
            <person name="Nel W.J."/>
            <person name="Swalarsk-Parry B.S."/>
            <person name="Vaghefi N."/>
            <person name="Wilken P.M."/>
            <person name="An Z."/>
            <person name="de Beer Z.W."/>
            <person name="De Vos L."/>
            <person name="Chen L."/>
            <person name="Duong T.A."/>
            <person name="Gao Y."/>
            <person name="Hammerbacher A."/>
            <person name="Kikkert J.R."/>
            <person name="Li Y."/>
            <person name="Li H."/>
            <person name="Li K."/>
            <person name="Li Q."/>
            <person name="Liu X."/>
            <person name="Ma X."/>
            <person name="Naidoo K."/>
            <person name="Pethybridge S.J."/>
            <person name="Sun J."/>
            <person name="Steenkamp E.T."/>
            <person name="van der Nest M.A."/>
            <person name="van Wyk S."/>
            <person name="Wingfield M.J."/>
            <person name="Xiong C."/>
            <person name="Yue Q."/>
            <person name="Zhang X."/>
        </authorList>
    </citation>
    <scope>NUCLEOTIDE SEQUENCE [LARGE SCALE GENOMIC DNA]</scope>
    <source>
        <strain evidence="7 8">DSM 5745</strain>
    </source>
</reference>
<proteinExistence type="predicted"/>
<evidence type="ECO:0000313" key="8">
    <source>
        <dbReference type="Proteomes" id="UP000256690"/>
    </source>
</evidence>
<keyword evidence="1" id="KW-0479">Metal-binding</keyword>
<keyword evidence="4" id="KW-0804">Transcription</keyword>
<protein>
    <recommendedName>
        <fullName evidence="6">Zn(2)-C6 fungal-type domain-containing protein</fullName>
    </recommendedName>
</protein>
<accession>A0A3D8RR32</accession>
<dbReference type="InterPro" id="IPR001138">
    <property type="entry name" value="Zn2Cys6_DnaBD"/>
</dbReference>
<dbReference type="InterPro" id="IPR013700">
    <property type="entry name" value="AflR"/>
</dbReference>
<name>A0A3D8RR32_9EURO</name>
<dbReference type="RefSeq" id="XP_026602767.1">
    <property type="nucleotide sequence ID" value="XM_026748463.1"/>
</dbReference>
<keyword evidence="3" id="KW-0238">DNA-binding</keyword>
<dbReference type="GO" id="GO:0005634">
    <property type="term" value="C:nucleus"/>
    <property type="evidence" value="ECO:0007669"/>
    <property type="project" value="InterPro"/>
</dbReference>
<evidence type="ECO:0000256" key="3">
    <source>
        <dbReference type="ARBA" id="ARBA00023125"/>
    </source>
</evidence>
<dbReference type="PROSITE" id="PS50048">
    <property type="entry name" value="ZN2_CY6_FUNGAL_2"/>
    <property type="match status" value="1"/>
</dbReference>
<dbReference type="PRINTS" id="PR00755">
    <property type="entry name" value="AFLATOXINBRP"/>
</dbReference>
<dbReference type="OrthoDB" id="2740448at2759"/>
<keyword evidence="8" id="KW-1185">Reference proteome</keyword>
<dbReference type="Gene3D" id="4.10.240.10">
    <property type="entry name" value="Zn(2)-C6 fungal-type DNA-binding domain"/>
    <property type="match status" value="1"/>
</dbReference>
<keyword evidence="5" id="KW-0539">Nucleus</keyword>
<dbReference type="SMART" id="SM00066">
    <property type="entry name" value="GAL4"/>
    <property type="match status" value="1"/>
</dbReference>
<feature type="domain" description="Zn(2)-C6 fungal-type" evidence="6">
    <location>
        <begin position="14"/>
        <end position="44"/>
    </location>
</feature>